<dbReference type="Pfam" id="PF01416">
    <property type="entry name" value="PseudoU_synth_1"/>
    <property type="match status" value="1"/>
</dbReference>
<gene>
    <name evidence="3" type="primary">PUS3</name>
    <name evidence="3" type="ORF">PHYBOEH_004090</name>
</gene>
<dbReference type="GO" id="GO:0005634">
    <property type="term" value="C:nucleus"/>
    <property type="evidence" value="ECO:0007669"/>
    <property type="project" value="TreeGrafter"/>
</dbReference>
<comment type="caution">
    <text evidence="3">The sequence shown here is derived from an EMBL/GenBank/DDBJ whole genome shotgun (WGS) entry which is preliminary data.</text>
</comment>
<dbReference type="PANTHER" id="PTHR11142:SF5">
    <property type="entry name" value="TRNA PSEUDOURIDINE(38_39) SYNTHASE"/>
    <property type="match status" value="1"/>
</dbReference>
<sequence>MDSKSTETITPAVASTALPRDLGSLNSHTASLEQLLAILHELRNSVGPKVVNNAIAKVMRRPFGQSAPSEAVEDQKTKKNTQKQHQNAQNGENAKNPSAPQQPKKKKKREFCMSNYTARSLAVKFLYVGEKYAGFARQDHMPETVERYLIEALVRSKLIENIDNCGYSRCGRTDRGVSAFGQVVALRMRSNLPATAELLSAPSIDDVLPGDKFQVRLASGEIKTLTEVDYASHINRALPADIRVYSVAPCRPEFSARFDCKARMYRYFFVRRDLDIDKMRTAAQFLVGKHDFRNFCRIDPNCHVYERNVGSFEIVECPGQRAEDPSQQMFRCEVFGRAFLWHQVRCMVEVLFLVGSGREKPSIVPRLLDIAQTPRKPQYDMASDLPLVLHDCYFAEPDSKDGEPGPRFEYTPLALLQVHAQLTETWEQRCVQAAMLRSHLDALESFQVDANIVVKDLDHYAPKLEQLLRERNLLTDDGGLVQWKDVSPLLPLAKKRKTLPLVKRDTGHSVDERKRKMQERKRRREEEEEQALKDAKRLEGDKAIEHNKTS</sequence>
<keyword evidence="4" id="KW-1185">Reference proteome</keyword>
<dbReference type="GO" id="GO:0003723">
    <property type="term" value="F:RNA binding"/>
    <property type="evidence" value="ECO:0007669"/>
    <property type="project" value="InterPro"/>
</dbReference>
<dbReference type="PANTHER" id="PTHR11142">
    <property type="entry name" value="PSEUDOURIDYLATE SYNTHASE"/>
    <property type="match status" value="1"/>
</dbReference>
<dbReference type="GO" id="GO:0031119">
    <property type="term" value="P:tRNA pseudouridine synthesis"/>
    <property type="evidence" value="ECO:0007669"/>
    <property type="project" value="TreeGrafter"/>
</dbReference>
<evidence type="ECO:0000313" key="4">
    <source>
        <dbReference type="Proteomes" id="UP000693981"/>
    </source>
</evidence>
<feature type="region of interest" description="Disordered" evidence="1">
    <location>
        <begin position="500"/>
        <end position="550"/>
    </location>
</feature>
<dbReference type="GO" id="GO:1990481">
    <property type="term" value="P:mRNA pseudouridine synthesis"/>
    <property type="evidence" value="ECO:0007669"/>
    <property type="project" value="TreeGrafter"/>
</dbReference>
<dbReference type="InterPro" id="IPR001406">
    <property type="entry name" value="PsdUridine_synth_TruA"/>
</dbReference>
<dbReference type="GO" id="GO:0009982">
    <property type="term" value="F:pseudouridine synthase activity"/>
    <property type="evidence" value="ECO:0007669"/>
    <property type="project" value="InterPro"/>
</dbReference>
<organism evidence="3 4">
    <name type="scientific">Phytophthora boehmeriae</name>
    <dbReference type="NCBI Taxonomy" id="109152"/>
    <lineage>
        <taxon>Eukaryota</taxon>
        <taxon>Sar</taxon>
        <taxon>Stramenopiles</taxon>
        <taxon>Oomycota</taxon>
        <taxon>Peronosporomycetes</taxon>
        <taxon>Peronosporales</taxon>
        <taxon>Peronosporaceae</taxon>
        <taxon>Phytophthora</taxon>
    </lineage>
</organism>
<feature type="compositionally biased region" description="Basic and acidic residues" evidence="1">
    <location>
        <begin position="530"/>
        <end position="550"/>
    </location>
</feature>
<dbReference type="GO" id="GO:0005737">
    <property type="term" value="C:cytoplasm"/>
    <property type="evidence" value="ECO:0007669"/>
    <property type="project" value="TreeGrafter"/>
</dbReference>
<proteinExistence type="inferred from homology"/>
<protein>
    <submittedName>
        <fullName evidence="3">tRNA pseudouridine synthase 3</fullName>
    </submittedName>
</protein>
<feature type="domain" description="Pseudouridine synthase I TruA alpha/beta" evidence="2">
    <location>
        <begin position="282"/>
        <end position="394"/>
    </location>
</feature>
<evidence type="ECO:0000259" key="2">
    <source>
        <dbReference type="Pfam" id="PF01416"/>
    </source>
</evidence>
<dbReference type="NCBIfam" id="TIGR00071">
    <property type="entry name" value="hisT_truA"/>
    <property type="match status" value="1"/>
</dbReference>
<dbReference type="EMBL" id="JAGDFL010000022">
    <property type="protein sequence ID" value="KAG7400878.1"/>
    <property type="molecule type" value="Genomic_DNA"/>
</dbReference>
<evidence type="ECO:0000313" key="3">
    <source>
        <dbReference type="EMBL" id="KAG7400878.1"/>
    </source>
</evidence>
<evidence type="ECO:0000256" key="1">
    <source>
        <dbReference type="SAM" id="MobiDB-lite"/>
    </source>
</evidence>
<dbReference type="Proteomes" id="UP000693981">
    <property type="component" value="Unassembled WGS sequence"/>
</dbReference>
<dbReference type="OrthoDB" id="25767at2759"/>
<feature type="compositionally biased region" description="Basic and acidic residues" evidence="1">
    <location>
        <begin position="502"/>
        <end position="514"/>
    </location>
</feature>
<reference evidence="3" key="1">
    <citation type="submission" date="2021-02" db="EMBL/GenBank/DDBJ databases">
        <authorList>
            <person name="Palmer J.M."/>
        </authorList>
    </citation>
    <scope>NUCLEOTIDE SEQUENCE</scope>
    <source>
        <strain evidence="3">SCRP23</strain>
    </source>
</reference>
<name>A0A8T1X999_9STRA</name>
<feature type="region of interest" description="Disordered" evidence="1">
    <location>
        <begin position="62"/>
        <end position="109"/>
    </location>
</feature>
<dbReference type="AlphaFoldDB" id="A0A8T1X999"/>
<dbReference type="HAMAP" id="MF_00171">
    <property type="entry name" value="TruA"/>
    <property type="match status" value="1"/>
</dbReference>
<accession>A0A8T1X999</accession>
<dbReference type="InterPro" id="IPR020097">
    <property type="entry name" value="PsdUridine_synth_TruA_a/b_dom"/>
</dbReference>